<comment type="caution">
    <text evidence="1">The sequence shown here is derived from an EMBL/GenBank/DDBJ whole genome shotgun (WGS) entry which is preliminary data.</text>
</comment>
<proteinExistence type="predicted"/>
<dbReference type="SUPFAM" id="SSF52540">
    <property type="entry name" value="P-loop containing nucleoside triphosphate hydrolases"/>
    <property type="match status" value="1"/>
</dbReference>
<dbReference type="InterPro" id="IPR027417">
    <property type="entry name" value="P-loop_NTPase"/>
</dbReference>
<organism evidence="1 2">
    <name type="scientific">Ambispora gerdemannii</name>
    <dbReference type="NCBI Taxonomy" id="144530"/>
    <lineage>
        <taxon>Eukaryota</taxon>
        <taxon>Fungi</taxon>
        <taxon>Fungi incertae sedis</taxon>
        <taxon>Mucoromycota</taxon>
        <taxon>Glomeromycotina</taxon>
        <taxon>Glomeromycetes</taxon>
        <taxon>Archaeosporales</taxon>
        <taxon>Ambisporaceae</taxon>
        <taxon>Ambispora</taxon>
    </lineage>
</organism>
<dbReference type="EMBL" id="CAJVPL010000236">
    <property type="protein sequence ID" value="CAG8470436.1"/>
    <property type="molecule type" value="Genomic_DNA"/>
</dbReference>
<evidence type="ECO:0000313" key="1">
    <source>
        <dbReference type="EMBL" id="CAG8470436.1"/>
    </source>
</evidence>
<dbReference type="Proteomes" id="UP000789831">
    <property type="component" value="Unassembled WGS sequence"/>
</dbReference>
<dbReference type="AlphaFoldDB" id="A0A9N8Z1P6"/>
<name>A0A9N8Z1P6_9GLOM</name>
<keyword evidence="2" id="KW-1185">Reference proteome</keyword>
<sequence length="295" mass="33974">TGEKNTEKVLELLQDGGDFHQRPRNSVESILPPSFLPSNYHLIVGEHGTGKTTLIQNYNRSPRAKGFICRADLSNASQYPTWDFLSEQLLTASLHYKRKYKRLMVLIIDQSDRIAKKVPEFLVLLQDFAKDGADKHTLVIIFVSNEGLVPQLMASRSAWSRAYIALEVDISDEEAMKYLRNSGIDQETAEYAVKYLTGGRFARLSMVKYQTSKSLLQTWKKQLFLEIANNLRAVEVPRNHEFFTKLLNVHHMRIEQAEIIMPFNMLRKLVEVNILKQSTDGDLSFHERCVETLER</sequence>
<reference evidence="1" key="1">
    <citation type="submission" date="2021-06" db="EMBL/GenBank/DDBJ databases">
        <authorList>
            <person name="Kallberg Y."/>
            <person name="Tangrot J."/>
            <person name="Rosling A."/>
        </authorList>
    </citation>
    <scope>NUCLEOTIDE SEQUENCE</scope>
    <source>
        <strain evidence="1">MT106</strain>
    </source>
</reference>
<gene>
    <name evidence="1" type="ORF">AGERDE_LOCUS2711</name>
</gene>
<accession>A0A9N8Z1P6</accession>
<dbReference type="OrthoDB" id="511599at2759"/>
<protein>
    <submittedName>
        <fullName evidence="1">8557_t:CDS:1</fullName>
    </submittedName>
</protein>
<evidence type="ECO:0000313" key="2">
    <source>
        <dbReference type="Proteomes" id="UP000789831"/>
    </source>
</evidence>
<feature type="non-terminal residue" evidence="1">
    <location>
        <position position="1"/>
    </location>
</feature>